<dbReference type="PANTHER" id="PTHR13505:SF7">
    <property type="entry name" value="TRANSMEMBRANE PROTEIN 208"/>
    <property type="match status" value="1"/>
</dbReference>
<gene>
    <name evidence="7" type="ORF">HYC85_008827</name>
</gene>
<keyword evidence="6" id="KW-0472">Membrane</keyword>
<evidence type="ECO:0000256" key="4">
    <source>
        <dbReference type="ARBA" id="ARBA00022824"/>
    </source>
</evidence>
<keyword evidence="3" id="KW-0812">Transmembrane</keyword>
<name>A0A7J7HUP3_CAMSI</name>
<sequence length="125" mass="14315">MHFLLNLKLCISRFFYLVVRAGIFHSTFKWKHWVGFMLNLFAYVIPYQQLAMMAKPTYSENGEFEDGGFDLTTDGVCGSRLSSLKSFDVPERPGRNPILFIGAYYSSDSNVTVLNLIPQSAMRDR</sequence>
<proteinExistence type="inferred from homology"/>
<organism evidence="7 8">
    <name type="scientific">Camellia sinensis</name>
    <name type="common">Tea plant</name>
    <name type="synonym">Thea sinensis</name>
    <dbReference type="NCBI Taxonomy" id="4442"/>
    <lineage>
        <taxon>Eukaryota</taxon>
        <taxon>Viridiplantae</taxon>
        <taxon>Streptophyta</taxon>
        <taxon>Embryophyta</taxon>
        <taxon>Tracheophyta</taxon>
        <taxon>Spermatophyta</taxon>
        <taxon>Magnoliopsida</taxon>
        <taxon>eudicotyledons</taxon>
        <taxon>Gunneridae</taxon>
        <taxon>Pentapetalae</taxon>
        <taxon>asterids</taxon>
        <taxon>Ericales</taxon>
        <taxon>Theaceae</taxon>
        <taxon>Camellia</taxon>
    </lineage>
</organism>
<dbReference type="EMBL" id="JACBKZ010000003">
    <property type="protein sequence ID" value="KAF5955971.1"/>
    <property type="molecule type" value="Genomic_DNA"/>
</dbReference>
<dbReference type="PANTHER" id="PTHR13505">
    <property type="entry name" value="TRANSMEMBRANE PROTEIN 208"/>
    <property type="match status" value="1"/>
</dbReference>
<evidence type="ECO:0000256" key="2">
    <source>
        <dbReference type="ARBA" id="ARBA00009950"/>
    </source>
</evidence>
<comment type="subcellular location">
    <subcellularLocation>
        <location evidence="1">Endoplasmic reticulum membrane</location>
        <topology evidence="1">Multi-pass membrane protein</topology>
    </subcellularLocation>
</comment>
<evidence type="ECO:0000256" key="1">
    <source>
        <dbReference type="ARBA" id="ARBA00004477"/>
    </source>
</evidence>
<dbReference type="AlphaFoldDB" id="A0A7J7HUP3"/>
<dbReference type="Proteomes" id="UP000593564">
    <property type="component" value="Unassembled WGS sequence"/>
</dbReference>
<protein>
    <submittedName>
        <fullName evidence="7">Uncharacterized protein</fullName>
    </submittedName>
</protein>
<dbReference type="InterPro" id="IPR008506">
    <property type="entry name" value="SND2/TMEM208"/>
</dbReference>
<keyword evidence="4" id="KW-0256">Endoplasmic reticulum</keyword>
<keyword evidence="5" id="KW-1133">Transmembrane helix</keyword>
<dbReference type="GO" id="GO:0005789">
    <property type="term" value="C:endoplasmic reticulum membrane"/>
    <property type="evidence" value="ECO:0007669"/>
    <property type="project" value="UniProtKB-SubCell"/>
</dbReference>
<evidence type="ECO:0000256" key="3">
    <source>
        <dbReference type="ARBA" id="ARBA00022692"/>
    </source>
</evidence>
<evidence type="ECO:0000313" key="8">
    <source>
        <dbReference type="Proteomes" id="UP000593564"/>
    </source>
</evidence>
<keyword evidence="8" id="KW-1185">Reference proteome</keyword>
<evidence type="ECO:0000313" key="7">
    <source>
        <dbReference type="EMBL" id="KAF5955971.1"/>
    </source>
</evidence>
<dbReference type="Pfam" id="PF05620">
    <property type="entry name" value="TMEM208_SND2"/>
    <property type="match status" value="1"/>
</dbReference>
<accession>A0A7J7HUP3</accession>
<reference evidence="7 8" key="2">
    <citation type="submission" date="2020-07" db="EMBL/GenBank/DDBJ databases">
        <title>Genome assembly of wild tea tree DASZ reveals pedigree and selection history of tea varieties.</title>
        <authorList>
            <person name="Zhang W."/>
        </authorList>
    </citation>
    <scope>NUCLEOTIDE SEQUENCE [LARGE SCALE GENOMIC DNA]</scope>
    <source>
        <strain evidence="8">cv. G240</strain>
        <tissue evidence="7">Leaf</tissue>
    </source>
</reference>
<comment type="caution">
    <text evidence="7">The sequence shown here is derived from an EMBL/GenBank/DDBJ whole genome shotgun (WGS) entry which is preliminary data.</text>
</comment>
<evidence type="ECO:0000256" key="5">
    <source>
        <dbReference type="ARBA" id="ARBA00022989"/>
    </source>
</evidence>
<reference evidence="8" key="1">
    <citation type="journal article" date="2020" name="Nat. Commun.">
        <title>Genome assembly of wild tea tree DASZ reveals pedigree and selection history of tea varieties.</title>
        <authorList>
            <person name="Zhang W."/>
            <person name="Zhang Y."/>
            <person name="Qiu H."/>
            <person name="Guo Y."/>
            <person name="Wan H."/>
            <person name="Zhang X."/>
            <person name="Scossa F."/>
            <person name="Alseekh S."/>
            <person name="Zhang Q."/>
            <person name="Wang P."/>
            <person name="Xu L."/>
            <person name="Schmidt M.H."/>
            <person name="Jia X."/>
            <person name="Li D."/>
            <person name="Zhu A."/>
            <person name="Guo F."/>
            <person name="Chen W."/>
            <person name="Ni D."/>
            <person name="Usadel B."/>
            <person name="Fernie A.R."/>
            <person name="Wen W."/>
        </authorList>
    </citation>
    <scope>NUCLEOTIDE SEQUENCE [LARGE SCALE GENOMIC DNA]</scope>
    <source>
        <strain evidence="8">cv. G240</strain>
    </source>
</reference>
<evidence type="ECO:0000256" key="6">
    <source>
        <dbReference type="ARBA" id="ARBA00023136"/>
    </source>
</evidence>
<dbReference type="GO" id="GO:0006624">
    <property type="term" value="P:vacuolar protein processing"/>
    <property type="evidence" value="ECO:0007669"/>
    <property type="project" value="TreeGrafter"/>
</dbReference>
<dbReference type="GO" id="GO:0005773">
    <property type="term" value="C:vacuole"/>
    <property type="evidence" value="ECO:0007669"/>
    <property type="project" value="GOC"/>
</dbReference>
<comment type="similarity">
    <text evidence="2">Belongs to the TMEM208 family.</text>
</comment>